<dbReference type="InterPro" id="IPR004761">
    <property type="entry name" value="Spore_GerAB"/>
</dbReference>
<keyword evidence="4" id="KW-0309">Germination</keyword>
<name>A0ABY9T8V0_BREBE</name>
<feature type="transmembrane region" description="Helical" evidence="8">
    <location>
        <begin position="12"/>
        <end position="30"/>
    </location>
</feature>
<feature type="transmembrane region" description="Helical" evidence="8">
    <location>
        <begin position="227"/>
        <end position="250"/>
    </location>
</feature>
<keyword evidence="10" id="KW-1185">Reference proteome</keyword>
<evidence type="ECO:0000256" key="4">
    <source>
        <dbReference type="ARBA" id="ARBA00022544"/>
    </source>
</evidence>
<dbReference type="Proteomes" id="UP001256827">
    <property type="component" value="Chromosome"/>
</dbReference>
<evidence type="ECO:0000256" key="1">
    <source>
        <dbReference type="ARBA" id="ARBA00004141"/>
    </source>
</evidence>
<keyword evidence="3" id="KW-0813">Transport</keyword>
<dbReference type="PANTHER" id="PTHR34975:SF2">
    <property type="entry name" value="SPORE GERMINATION PROTEIN A2"/>
    <property type="match status" value="1"/>
</dbReference>
<feature type="transmembrane region" description="Helical" evidence="8">
    <location>
        <begin position="117"/>
        <end position="144"/>
    </location>
</feature>
<keyword evidence="6 8" id="KW-1133">Transmembrane helix</keyword>
<evidence type="ECO:0000256" key="2">
    <source>
        <dbReference type="ARBA" id="ARBA00007998"/>
    </source>
</evidence>
<dbReference type="Pfam" id="PF03845">
    <property type="entry name" value="Spore_permease"/>
    <property type="match status" value="1"/>
</dbReference>
<evidence type="ECO:0000256" key="3">
    <source>
        <dbReference type="ARBA" id="ARBA00022448"/>
    </source>
</evidence>
<gene>
    <name evidence="9" type="ORF">RGB73_09485</name>
</gene>
<dbReference type="PANTHER" id="PTHR34975">
    <property type="entry name" value="SPORE GERMINATION PROTEIN A2"/>
    <property type="match status" value="1"/>
</dbReference>
<protein>
    <submittedName>
        <fullName evidence="9">Endospore germination permease</fullName>
    </submittedName>
</protein>
<dbReference type="Gene3D" id="1.20.1740.10">
    <property type="entry name" value="Amino acid/polyamine transporter I"/>
    <property type="match status" value="1"/>
</dbReference>
<dbReference type="NCBIfam" id="TIGR00912">
    <property type="entry name" value="2A0309"/>
    <property type="match status" value="1"/>
</dbReference>
<evidence type="ECO:0000256" key="5">
    <source>
        <dbReference type="ARBA" id="ARBA00022692"/>
    </source>
</evidence>
<feature type="transmembrane region" description="Helical" evidence="8">
    <location>
        <begin position="349"/>
        <end position="367"/>
    </location>
</feature>
<feature type="transmembrane region" description="Helical" evidence="8">
    <location>
        <begin position="90"/>
        <end position="111"/>
    </location>
</feature>
<accession>A0ABY9T8V0</accession>
<evidence type="ECO:0000313" key="9">
    <source>
        <dbReference type="EMBL" id="WNC16531.1"/>
    </source>
</evidence>
<feature type="transmembrane region" description="Helical" evidence="8">
    <location>
        <begin position="42"/>
        <end position="62"/>
    </location>
</feature>
<keyword evidence="5 8" id="KW-0812">Transmembrane</keyword>
<feature type="transmembrane region" description="Helical" evidence="8">
    <location>
        <begin position="319"/>
        <end position="343"/>
    </location>
</feature>
<reference evidence="9 10" key="1">
    <citation type="submission" date="2023-09" db="EMBL/GenBank/DDBJ databases">
        <title>Complete Genome and Methylome dissection of Bacillus brevis NEB573 original source of BbsI restriction endonuclease.</title>
        <authorList>
            <person name="Fomenkov A."/>
            <person name="Roberts R.D."/>
        </authorList>
    </citation>
    <scope>NUCLEOTIDE SEQUENCE [LARGE SCALE GENOMIC DNA]</scope>
    <source>
        <strain evidence="9 10">NEB573</strain>
    </source>
</reference>
<evidence type="ECO:0000256" key="8">
    <source>
        <dbReference type="SAM" id="Phobius"/>
    </source>
</evidence>
<dbReference type="RefSeq" id="WP_310771274.1">
    <property type="nucleotide sequence ID" value="NZ_CP134050.1"/>
</dbReference>
<keyword evidence="7 8" id="KW-0472">Membrane</keyword>
<organism evidence="9 10">
    <name type="scientific">Brevibacillus brevis</name>
    <name type="common">Bacillus brevis</name>
    <dbReference type="NCBI Taxonomy" id="1393"/>
    <lineage>
        <taxon>Bacteria</taxon>
        <taxon>Bacillati</taxon>
        <taxon>Bacillota</taxon>
        <taxon>Bacilli</taxon>
        <taxon>Bacillales</taxon>
        <taxon>Paenibacillaceae</taxon>
        <taxon>Brevibacillus</taxon>
    </lineage>
</organism>
<dbReference type="EMBL" id="CP134050">
    <property type="protein sequence ID" value="WNC16531.1"/>
    <property type="molecule type" value="Genomic_DNA"/>
</dbReference>
<evidence type="ECO:0000256" key="6">
    <source>
        <dbReference type="ARBA" id="ARBA00022989"/>
    </source>
</evidence>
<evidence type="ECO:0000256" key="7">
    <source>
        <dbReference type="ARBA" id="ARBA00023136"/>
    </source>
</evidence>
<feature type="transmembrane region" description="Helical" evidence="8">
    <location>
        <begin position="280"/>
        <end position="298"/>
    </location>
</feature>
<sequence length="383" mass="43165">MANQGRIVSTWQLTTIMINSMIGVGILSLPRTVSTTLHETGWLGPLIGGFIAALPIMAILYLSKEYPGLTLVEYSPLVLGGKGSRKWGRILSYPWMFLFVSFQFLNAGMVVRGFGEVVVTAVLLETPLEAIIITLILIVLYLCMHEIEVVVRINELLFPIMLIPVFLIPYVSLVSADWNNLLPVRVDSWKDALKTGIGTFQLYTGFELLLIFCGLSMQGAKIGLATWFGLVFTIISYVLTAVAGIVVFGYEELQRMIWPTLELVKTAQRTGWLLERLESAFLAIWVSSVFTTLGNMYYSTVYSIRIWFHKGIWFQRITAILLAVLLYFVTLLPQNIVQFFSFAKHLTHYGYPATIIMPIFLAMIHWLKKQTADEPSDRKKGGT</sequence>
<evidence type="ECO:0000313" key="10">
    <source>
        <dbReference type="Proteomes" id="UP001256827"/>
    </source>
</evidence>
<feature type="transmembrane region" description="Helical" evidence="8">
    <location>
        <begin position="156"/>
        <end position="176"/>
    </location>
</feature>
<comment type="subcellular location">
    <subcellularLocation>
        <location evidence="1">Membrane</location>
        <topology evidence="1">Multi-pass membrane protein</topology>
    </subcellularLocation>
</comment>
<proteinExistence type="inferred from homology"/>
<comment type="similarity">
    <text evidence="2">Belongs to the amino acid-polyamine-organocation (APC) superfamily. Spore germination protein (SGP) (TC 2.A.3.9) family.</text>
</comment>
<feature type="transmembrane region" description="Helical" evidence="8">
    <location>
        <begin position="196"/>
        <end position="215"/>
    </location>
</feature>